<protein>
    <submittedName>
        <fullName evidence="1">Uncharacterized protein</fullName>
    </submittedName>
</protein>
<evidence type="ECO:0000313" key="1">
    <source>
        <dbReference type="EMBL" id="MEW9492304.1"/>
    </source>
</evidence>
<sequence>MPRKREINVRPYASLRSSSIFLLVYSFSFAFTGELAFSLPGYVSAVVSTASLLAFGVLARKSFDQMAEDFSLAVKVFPILVVGQVIFLVSYFADARGLFSILELVGELLVLAYLLELTMEVLRLSSFLNLRELKVSGYVLLAALVGFVVLGFAVLGFLVFGFLLTIASLSLFYGLSRVIYRGTSR</sequence>
<dbReference type="Proteomes" id="UP000053480">
    <property type="component" value="Unassembled WGS sequence"/>
</dbReference>
<comment type="caution">
    <text evidence="1">The sequence shown here is derived from an EMBL/GenBank/DDBJ whole genome shotgun (WGS) entry which is preliminary data.</text>
</comment>
<organism evidence="1 2">
    <name type="scientific">Candidatus Aramenus sulfurataquae</name>
    <dbReference type="NCBI Taxonomy" id="1326980"/>
    <lineage>
        <taxon>Archaea</taxon>
        <taxon>Thermoproteota</taxon>
        <taxon>Thermoprotei</taxon>
        <taxon>Sulfolobales</taxon>
        <taxon>Sulfolobaceae</taxon>
        <taxon>Candidatus Aramenus</taxon>
    </lineage>
</organism>
<accession>A0ACC6TR72</accession>
<evidence type="ECO:0000313" key="2">
    <source>
        <dbReference type="Proteomes" id="UP000053480"/>
    </source>
</evidence>
<name>A0ACC6TR72_9CREN</name>
<gene>
    <name evidence="1" type="ORF">TQ35_0008915</name>
</gene>
<reference evidence="1" key="1">
    <citation type="submission" date="2024-07" db="EMBL/GenBank/DDBJ databases">
        <title>Metagenome and Metagenome-Assembled Genomes of Archaea from a hot spring from the geothermal field of Los Azufres, Mexico.</title>
        <authorList>
            <person name="Marin-Paredes R."/>
            <person name="Martinez-Romero E."/>
            <person name="Servin-Garciduenas L.E."/>
        </authorList>
    </citation>
    <scope>NUCLEOTIDE SEQUENCE</scope>
    <source>
        <strain evidence="1">AZ1-454</strain>
    </source>
</reference>
<proteinExistence type="predicted"/>
<dbReference type="EMBL" id="JZWS03000021">
    <property type="protein sequence ID" value="MEW9492304.1"/>
    <property type="molecule type" value="Genomic_DNA"/>
</dbReference>